<accession>A0ABV3XH62</accession>
<reference evidence="3 4" key="1">
    <citation type="submission" date="2024-06" db="EMBL/GenBank/DDBJ databases">
        <title>Draft genome sequence of Geodermatophilus badlandi, a novel member of the Geodermatophilaceae isolated from badland sedimentary rocks in the Red desert, Wyoming, USA.</title>
        <authorList>
            <person name="Ben Tekaya S."/>
            <person name="Nouioui I."/>
            <person name="Flores G.M."/>
            <person name="Shaal M.N."/>
            <person name="Bredoire F."/>
            <person name="Basile F."/>
            <person name="Van Diepen L."/>
            <person name="Ward N.L."/>
        </authorList>
    </citation>
    <scope>NUCLEOTIDE SEQUENCE [LARGE SCALE GENOMIC DNA]</scope>
    <source>
        <strain evidence="3 4">WL48A</strain>
    </source>
</reference>
<dbReference type="InterPro" id="IPR011009">
    <property type="entry name" value="Kinase-like_dom_sf"/>
</dbReference>
<evidence type="ECO:0000256" key="1">
    <source>
        <dbReference type="ARBA" id="ARBA00038240"/>
    </source>
</evidence>
<dbReference type="PANTHER" id="PTHR21064">
    <property type="entry name" value="AMINOGLYCOSIDE PHOSPHOTRANSFERASE DOMAIN-CONTAINING PROTEIN-RELATED"/>
    <property type="match status" value="1"/>
</dbReference>
<dbReference type="SUPFAM" id="SSF56112">
    <property type="entry name" value="Protein kinase-like (PK-like)"/>
    <property type="match status" value="1"/>
</dbReference>
<evidence type="ECO:0000313" key="4">
    <source>
        <dbReference type="Proteomes" id="UP001560045"/>
    </source>
</evidence>
<dbReference type="Pfam" id="PF01636">
    <property type="entry name" value="APH"/>
    <property type="match status" value="1"/>
</dbReference>
<dbReference type="Gene3D" id="3.90.1200.10">
    <property type="match status" value="1"/>
</dbReference>
<dbReference type="Proteomes" id="UP001560045">
    <property type="component" value="Unassembled WGS sequence"/>
</dbReference>
<sequence>MSESSPEPPGGRVLDLAVEEVRVLVAERYGLRPRRIERVEGELATICRLEDDAGRGFAVKVTRDEAEQRPAVEWRTAVMTRLAGQGHPVPGIVPDRSGSAVSVADAGGTPVLVVVEEWLTGLPLHAAEVDRELLRELGGTAARLSAALAAAPPPPPGLTHVWEASRGRRTILQALPDVRDRVIGELAAAAAEGFAADVAPHLAELPRTVVHQDLHDANLLVGQVGGRSRVTGVLDFGDMLLGLRVAELAVAAGYAARLTADPLRGLLDVVEGWGREASLGDAEAQVVLPLARTRLAVNAAVWAARSSGTRAAYAAARSARSVPALRALLAADRDAVAAEVHRLTRA</sequence>
<dbReference type="RefSeq" id="WP_369208034.1">
    <property type="nucleotide sequence ID" value="NZ_JBFNXQ010000051.1"/>
</dbReference>
<dbReference type="InterPro" id="IPR050249">
    <property type="entry name" value="Pseudomonas-type_ThrB"/>
</dbReference>
<protein>
    <submittedName>
        <fullName evidence="3">Phosphotransferase</fullName>
    </submittedName>
</protein>
<organism evidence="3 4">
    <name type="scientific">Geodermatophilus maliterrae</name>
    <dbReference type="NCBI Taxonomy" id="3162531"/>
    <lineage>
        <taxon>Bacteria</taxon>
        <taxon>Bacillati</taxon>
        <taxon>Actinomycetota</taxon>
        <taxon>Actinomycetes</taxon>
        <taxon>Geodermatophilales</taxon>
        <taxon>Geodermatophilaceae</taxon>
        <taxon>Geodermatophilus</taxon>
    </lineage>
</organism>
<dbReference type="EMBL" id="JBFNXQ010000051">
    <property type="protein sequence ID" value="MEX5719822.1"/>
    <property type="molecule type" value="Genomic_DNA"/>
</dbReference>
<evidence type="ECO:0000313" key="3">
    <source>
        <dbReference type="EMBL" id="MEX5719822.1"/>
    </source>
</evidence>
<comment type="similarity">
    <text evidence="1">Belongs to the pseudomonas-type ThrB family.</text>
</comment>
<comment type="caution">
    <text evidence="3">The sequence shown here is derived from an EMBL/GenBank/DDBJ whole genome shotgun (WGS) entry which is preliminary data.</text>
</comment>
<dbReference type="PANTHER" id="PTHR21064:SF6">
    <property type="entry name" value="AMINOGLYCOSIDE PHOSPHOTRANSFERASE DOMAIN-CONTAINING PROTEIN"/>
    <property type="match status" value="1"/>
</dbReference>
<evidence type="ECO:0000259" key="2">
    <source>
        <dbReference type="Pfam" id="PF01636"/>
    </source>
</evidence>
<name>A0ABV3XH62_9ACTN</name>
<proteinExistence type="inferred from homology"/>
<feature type="domain" description="Aminoglycoside phosphotransferase" evidence="2">
    <location>
        <begin position="44"/>
        <end position="270"/>
    </location>
</feature>
<gene>
    <name evidence="3" type="ORF">ABQ292_15770</name>
</gene>
<dbReference type="InterPro" id="IPR002575">
    <property type="entry name" value="Aminoglycoside_PTrfase"/>
</dbReference>
<keyword evidence="4" id="KW-1185">Reference proteome</keyword>